<keyword evidence="5" id="KW-0804">Transcription</keyword>
<proteinExistence type="inferred from homology"/>
<evidence type="ECO:0000256" key="5">
    <source>
        <dbReference type="ARBA" id="ARBA00023163"/>
    </source>
</evidence>
<evidence type="ECO:0000256" key="7">
    <source>
        <dbReference type="ARBA" id="ARBA00031961"/>
    </source>
</evidence>
<dbReference type="WBParaSite" id="EVEC_0000684801-mRNA-1">
    <property type="protein sequence ID" value="EVEC_0000684801-mRNA-1"/>
    <property type="gene ID" value="EVEC_0000684801"/>
</dbReference>
<sequence>MATEAETEAAVTVAATAVGKDAERLQQMILNFDAVQMREIFWDVDAEQGIGTVCYEALDLLRSMTDEEKAKCCRDLVQNLLDKENPRYVHIERILTKLFIAAYEREVISLPECCELLVTCTDFTLRHPIDAKKFEFVQSKLHLIDYKGLRSILKLLVVDRMQEMPSQISHYHRQMLLPVENRVAKKFNELFISFRPLAEMVVVIGRPWLFPISTHISFVLIANSWKLEPVSTRIHQRAHLPYRSELFAPQSALLYTLLRQPRGKEAMAWVIRPTSNAPRLQCDELLQMIILEAMSEMEKTDVRVDDAVNQYQWMNITQTVTFSLIQGHASFSRLLKILYESLTETVYRKGRAELMWIILQYVAIFLSQITTEDMQRIADIYNLLYKGEEAFWGVDTDPLFFVRIFVPAAIWINFYTKDVATTPKPSESLQSQIQFLKQTAEADQNPALKNVADHNAVLAAVANAYSNDMETFKKLVLDNVESFLDCKADEREQLPYMVMCHGRRVPLSLILIDSLTIHSRYRLLQMLLLKIHSVIDMTPPLKYPSPAVVDTLARLAATTDYEYAAKQLVLVMTRTLEQLNQMNPNDPAGETNRAKDLLYIFCEIFSYCLVNSPYPLTHKATFLHTSYVALSNSVVHMSGALYAAFEQVLLRFWMWNCPHEMFILSNQLIGKQGKLAYLITSPDTFNDFQPGNFNDRSVNISPELMRCLLLSFFRALKITGLELQTEVLQRINKNFVWPRSTSQTFAAQIPNCTIDDGTDFAQMDELCRYVAQFLYANSEEQIVKYFNEDRNMNNLFCVIYLLICETKKCYPVFFSILKNSNAKQIVIMTNKLADYVIHTTKRIPPSDDATFTTMISALNEMLFNYHLVSFEKFLLSFVLHPTDDDSTQAAFVIIHSMVTFDKDRQAQRKYVKVASFCDLNNRLAFLFHIVPSNKLISNNSVFFAKLAEYYSQFPELTYSEMEMKLRYEMRLDMNMRRLEQQSFIHYGEHMPIYYGNLAERILPVVDVLLFRALEIGIADEIFDNLLSKFKTCYKYHPQPANFLYSVLYCLYKKLGHTPRAQKFVSEICSQVEERDGSNQLVSRVDQILSPPQLCMSLVDRILQGTNYPHQPPSFACKDWRFAELPPAGQALTGACIELMASQYHPNITVRELIEIAFVRPLRQPYAAINAISLILTSLPPSFQQRFFDHIVSVVASKELRDGDPSICFENLEGECFLLTESYLMTNLALCHAYLQHCTNYSLSVLPDFVKDHLVPILETETQLLFVLRLVLPILQRLYDAKERNKQLQDLAVDVYKMTVKVNEMVGRFKYEDTVCDFLYHMKYMYVGDFIKSEAEQAIQKLTSSMREKLVYISHSQASAADAAKTLRHPHGRVAIGRN</sequence>
<evidence type="ECO:0000313" key="8">
    <source>
        <dbReference type="EMBL" id="VDD91645.1"/>
    </source>
</evidence>
<gene>
    <name evidence="8" type="ORF">EVEC_LOCUS6396</name>
</gene>
<organism evidence="10">
    <name type="scientific">Enterobius vermicularis</name>
    <name type="common">Human pinworm</name>
    <dbReference type="NCBI Taxonomy" id="51028"/>
    <lineage>
        <taxon>Eukaryota</taxon>
        <taxon>Metazoa</taxon>
        <taxon>Ecdysozoa</taxon>
        <taxon>Nematoda</taxon>
        <taxon>Chromadorea</taxon>
        <taxon>Rhabditida</taxon>
        <taxon>Spirurina</taxon>
        <taxon>Oxyuridomorpha</taxon>
        <taxon>Oxyuroidea</taxon>
        <taxon>Oxyuridae</taxon>
        <taxon>Enterobius</taxon>
    </lineage>
</organism>
<dbReference type="EMBL" id="UXUI01008493">
    <property type="protein sequence ID" value="VDD91645.1"/>
    <property type="molecule type" value="Genomic_DNA"/>
</dbReference>
<evidence type="ECO:0000256" key="4">
    <source>
        <dbReference type="ARBA" id="ARBA00023015"/>
    </source>
</evidence>
<dbReference type="GO" id="GO:0016592">
    <property type="term" value="C:mediator complex"/>
    <property type="evidence" value="ECO:0007669"/>
    <property type="project" value="TreeGrafter"/>
</dbReference>
<keyword evidence="9" id="KW-1185">Reference proteome</keyword>
<keyword evidence="4" id="KW-0805">Transcription regulation</keyword>
<protein>
    <recommendedName>
        <fullName evidence="3">Mediator of RNA polymerase II transcription subunit 23</fullName>
    </recommendedName>
    <alternativeName>
        <fullName evidence="7">Mediator complex subunit 23</fullName>
    </alternativeName>
</protein>
<dbReference type="PANTHER" id="PTHR12691">
    <property type="entry name" value="MEDIATOR OF RNA POLYMERASE II TRANSCRIPTION SUBUNIT 23"/>
    <property type="match status" value="1"/>
</dbReference>
<evidence type="ECO:0000256" key="6">
    <source>
        <dbReference type="ARBA" id="ARBA00023242"/>
    </source>
</evidence>
<name>A0A0N4V8Y0_ENTVE</name>
<dbReference type="GO" id="GO:0005667">
    <property type="term" value="C:transcription regulator complex"/>
    <property type="evidence" value="ECO:0007669"/>
    <property type="project" value="TreeGrafter"/>
</dbReference>
<reference evidence="10" key="1">
    <citation type="submission" date="2017-02" db="UniProtKB">
        <authorList>
            <consortium name="WormBaseParasite"/>
        </authorList>
    </citation>
    <scope>IDENTIFICATION</scope>
</reference>
<evidence type="ECO:0000256" key="1">
    <source>
        <dbReference type="ARBA" id="ARBA00004123"/>
    </source>
</evidence>
<keyword evidence="6" id="KW-0539">Nucleus</keyword>
<comment type="similarity">
    <text evidence="2">Belongs to the Mediator complex subunit 23 family.</text>
</comment>
<dbReference type="GO" id="GO:0006357">
    <property type="term" value="P:regulation of transcription by RNA polymerase II"/>
    <property type="evidence" value="ECO:0007669"/>
    <property type="project" value="TreeGrafter"/>
</dbReference>
<evidence type="ECO:0000313" key="10">
    <source>
        <dbReference type="WBParaSite" id="EVEC_0000684801-mRNA-1"/>
    </source>
</evidence>
<dbReference type="Proteomes" id="UP000274131">
    <property type="component" value="Unassembled WGS sequence"/>
</dbReference>
<dbReference type="PANTHER" id="PTHR12691:SF10">
    <property type="entry name" value="MEDIATOR OF RNA POLYMERASE II TRANSCRIPTION SUBUNIT 23"/>
    <property type="match status" value="1"/>
</dbReference>
<dbReference type="Pfam" id="PF11573">
    <property type="entry name" value="Med23"/>
    <property type="match status" value="1"/>
</dbReference>
<reference evidence="8 9" key="2">
    <citation type="submission" date="2018-10" db="EMBL/GenBank/DDBJ databases">
        <authorList>
            <consortium name="Pathogen Informatics"/>
        </authorList>
    </citation>
    <scope>NUCLEOTIDE SEQUENCE [LARGE SCALE GENOMIC DNA]</scope>
</reference>
<evidence type="ECO:0000256" key="2">
    <source>
        <dbReference type="ARBA" id="ARBA00010222"/>
    </source>
</evidence>
<comment type="subcellular location">
    <subcellularLocation>
        <location evidence="1">Nucleus</location>
    </subcellularLocation>
</comment>
<dbReference type="OrthoDB" id="9982951at2759"/>
<accession>A0A0N4V8Y0</accession>
<evidence type="ECO:0000313" key="9">
    <source>
        <dbReference type="Proteomes" id="UP000274131"/>
    </source>
</evidence>
<dbReference type="GO" id="GO:0010628">
    <property type="term" value="P:positive regulation of gene expression"/>
    <property type="evidence" value="ECO:0007669"/>
    <property type="project" value="TreeGrafter"/>
</dbReference>
<dbReference type="InterPro" id="IPR021629">
    <property type="entry name" value="Mediator_Med23"/>
</dbReference>
<evidence type="ECO:0000256" key="3">
    <source>
        <dbReference type="ARBA" id="ARBA00019696"/>
    </source>
</evidence>
<dbReference type="STRING" id="51028.A0A0N4V8Y0"/>